<evidence type="ECO:0000313" key="3">
    <source>
        <dbReference type="Proteomes" id="UP000053144"/>
    </source>
</evidence>
<reference evidence="3" key="1">
    <citation type="journal article" date="2015" name="Proc. Natl. Acad. Sci. U.S.A.">
        <title>Genome sequencing of adzuki bean (Vigna angularis) provides insight into high starch and low fat accumulation and domestication.</title>
        <authorList>
            <person name="Yang K."/>
            <person name="Tian Z."/>
            <person name="Chen C."/>
            <person name="Luo L."/>
            <person name="Zhao B."/>
            <person name="Wang Z."/>
            <person name="Yu L."/>
            <person name="Li Y."/>
            <person name="Sun Y."/>
            <person name="Li W."/>
            <person name="Chen Y."/>
            <person name="Li Y."/>
            <person name="Zhang Y."/>
            <person name="Ai D."/>
            <person name="Zhao J."/>
            <person name="Shang C."/>
            <person name="Ma Y."/>
            <person name="Wu B."/>
            <person name="Wang M."/>
            <person name="Gao L."/>
            <person name="Sun D."/>
            <person name="Zhang P."/>
            <person name="Guo F."/>
            <person name="Wang W."/>
            <person name="Li Y."/>
            <person name="Wang J."/>
            <person name="Varshney R.K."/>
            <person name="Wang J."/>
            <person name="Ling H.Q."/>
            <person name="Wan P."/>
        </authorList>
    </citation>
    <scope>NUCLEOTIDE SEQUENCE</scope>
    <source>
        <strain evidence="3">cv. Jingnong 6</strain>
    </source>
</reference>
<evidence type="ECO:0000256" key="1">
    <source>
        <dbReference type="SAM" id="MobiDB-lite"/>
    </source>
</evidence>
<evidence type="ECO:0000313" key="2">
    <source>
        <dbReference type="EMBL" id="KOM27774.1"/>
    </source>
</evidence>
<dbReference type="Gramene" id="KOM27774">
    <property type="protein sequence ID" value="KOM27774"/>
    <property type="gene ID" value="LR48_Vigan462s002700"/>
</dbReference>
<dbReference type="AlphaFoldDB" id="A0A0L9TC95"/>
<dbReference type="Proteomes" id="UP000053144">
    <property type="component" value="Unassembled WGS sequence"/>
</dbReference>
<feature type="region of interest" description="Disordered" evidence="1">
    <location>
        <begin position="28"/>
        <end position="67"/>
    </location>
</feature>
<gene>
    <name evidence="2" type="ORF">LR48_Vigan462s002700</name>
</gene>
<name>A0A0L9TC95_PHAAN</name>
<feature type="compositionally biased region" description="Polar residues" evidence="1">
    <location>
        <begin position="85"/>
        <end position="94"/>
    </location>
</feature>
<feature type="compositionally biased region" description="Polar residues" evidence="1">
    <location>
        <begin position="54"/>
        <end position="63"/>
    </location>
</feature>
<sequence length="122" mass="13805">MASENKQSVKMENRSTISNGVVITVYVESPRTRSIKPSEAPTKKTKPQPPFRKPQTTGSQSSLRYDRRAHLLAYSRQLREHAHSQKNVQVQLPHNHSRPRSKASSLFSSLASSWFSSNAKNM</sequence>
<feature type="region of interest" description="Disordered" evidence="1">
    <location>
        <begin position="80"/>
        <end position="109"/>
    </location>
</feature>
<proteinExistence type="predicted"/>
<dbReference type="EMBL" id="KQ258396">
    <property type="protein sequence ID" value="KOM27774.1"/>
    <property type="molecule type" value="Genomic_DNA"/>
</dbReference>
<organism evidence="2 3">
    <name type="scientific">Phaseolus angularis</name>
    <name type="common">Azuki bean</name>
    <name type="synonym">Vigna angularis</name>
    <dbReference type="NCBI Taxonomy" id="3914"/>
    <lineage>
        <taxon>Eukaryota</taxon>
        <taxon>Viridiplantae</taxon>
        <taxon>Streptophyta</taxon>
        <taxon>Embryophyta</taxon>
        <taxon>Tracheophyta</taxon>
        <taxon>Spermatophyta</taxon>
        <taxon>Magnoliopsida</taxon>
        <taxon>eudicotyledons</taxon>
        <taxon>Gunneridae</taxon>
        <taxon>Pentapetalae</taxon>
        <taxon>rosids</taxon>
        <taxon>fabids</taxon>
        <taxon>Fabales</taxon>
        <taxon>Fabaceae</taxon>
        <taxon>Papilionoideae</taxon>
        <taxon>50 kb inversion clade</taxon>
        <taxon>NPAAA clade</taxon>
        <taxon>indigoferoid/millettioid clade</taxon>
        <taxon>Phaseoleae</taxon>
        <taxon>Vigna</taxon>
    </lineage>
</organism>
<protein>
    <submittedName>
        <fullName evidence="2">Uncharacterized protein</fullName>
    </submittedName>
</protein>
<accession>A0A0L9TC95</accession>